<feature type="region of interest" description="Disordered" evidence="12">
    <location>
        <begin position="308"/>
        <end position="340"/>
    </location>
</feature>
<keyword evidence="4 11" id="KW-0378">Hydrolase</keyword>
<dbReference type="SUPFAM" id="SSF54171">
    <property type="entry name" value="DNA-binding domain"/>
    <property type="match status" value="1"/>
</dbReference>
<evidence type="ECO:0000313" key="15">
    <source>
        <dbReference type="Proteomes" id="UP001488838"/>
    </source>
</evidence>
<evidence type="ECO:0000256" key="12">
    <source>
        <dbReference type="SAM" id="MobiDB-lite"/>
    </source>
</evidence>
<keyword evidence="6 11" id="KW-0234">DNA repair</keyword>
<dbReference type="EMBL" id="JBBHLL010000035">
    <property type="protein sequence ID" value="KAK7826346.1"/>
    <property type="molecule type" value="Genomic_DNA"/>
</dbReference>
<comment type="subcellular location">
    <subcellularLocation>
        <location evidence="1 11">Nucleus</location>
    </subcellularLocation>
</comment>
<dbReference type="GO" id="GO:0006281">
    <property type="term" value="P:DNA repair"/>
    <property type="evidence" value="ECO:0007669"/>
    <property type="project" value="UniProtKB-KW"/>
</dbReference>
<dbReference type="Gene3D" id="1.10.340.30">
    <property type="entry name" value="Hypothetical protein, domain 2"/>
    <property type="match status" value="1"/>
</dbReference>
<feature type="compositionally biased region" description="Low complexity" evidence="12">
    <location>
        <begin position="155"/>
        <end position="167"/>
    </location>
</feature>
<keyword evidence="2" id="KW-0597">Phosphoprotein</keyword>
<sequence>MEDGKELVTSSEGSSLPQEPAAATLFNDPAVTEGPSVTECHEPLECGWERIVKQRLSGKTAGRYDVYFISPQGLKFRSKRSLANYLLKNGETFLKPEDFDFTVPSKGSIRSDYKDQSLVALPLQQSQQPEESSISHRNLRTRSKLQTDVLPPPSGNSESPGSSSRLSNSRKPKRKAVVLEGIGSEKTKQRFRKSLSDSARSTRKRESVVQKAGAESELVPPECLCPTGACASQETVIVAGEEKDLGTEKPPSPGSDLHSTQVASGITNKLHSTEEAGDADREQTFLEAEEIRSKGDQEREAHLHIDVLQGDSETPSCSQAKKRLTSETLREDSSPRTQVEKRKTSLYFSSKYNKEALSPPRRKAFKKWTPPRSPFNLVQETLFHDPWKLLIATIFLNRTSGKMAIPVLWEFLEKYPSAEVARAADWRDVSELLKPLGLYDLRAKTIVKFSDEYLTKQWRYPIELHGIGKYGNDSYRIFCVNEWKQVHPEDHKLNKYHDWLWENHEKLSLS</sequence>
<comment type="subunit">
    <text evidence="9 11">Interacts with MLH1.</text>
</comment>
<name>A0AAW0JJQ5_MYOGA</name>
<dbReference type="Proteomes" id="UP001488838">
    <property type="component" value="Unassembled WGS sequence"/>
</dbReference>
<dbReference type="PIRSF" id="PIRSF038005">
    <property type="entry name" value="Methyl_CpG_bd_MBD4"/>
    <property type="match status" value="1"/>
</dbReference>
<keyword evidence="15" id="KW-1185">Reference proteome</keyword>
<dbReference type="InterPro" id="IPR045138">
    <property type="entry name" value="MeCP2/MBD4"/>
</dbReference>
<proteinExistence type="predicted"/>
<dbReference type="CDD" id="cd01396">
    <property type="entry name" value="MeCP2_MBD"/>
    <property type="match status" value="1"/>
</dbReference>
<evidence type="ECO:0000256" key="11">
    <source>
        <dbReference type="PIRNR" id="PIRNR038005"/>
    </source>
</evidence>
<dbReference type="AlphaFoldDB" id="A0AAW0JJQ5"/>
<dbReference type="SUPFAM" id="SSF48150">
    <property type="entry name" value="DNA-glycosylase"/>
    <property type="match status" value="1"/>
</dbReference>
<protein>
    <recommendedName>
        <fullName evidence="10 11">Methyl-CpG-binding domain protein 4</fullName>
        <ecNumber evidence="11">3.2.2.-</ecNumber>
    </recommendedName>
</protein>
<dbReference type="InterPro" id="IPR017352">
    <property type="entry name" value="MBD4"/>
</dbReference>
<dbReference type="GO" id="GO:0008263">
    <property type="term" value="F:pyrimidine-specific mismatch base pair DNA N-glycosylase activity"/>
    <property type="evidence" value="ECO:0007669"/>
    <property type="project" value="InterPro"/>
</dbReference>
<dbReference type="EC" id="3.2.2.-" evidence="11"/>
<dbReference type="SMART" id="SM00391">
    <property type="entry name" value="MBD"/>
    <property type="match status" value="1"/>
</dbReference>
<evidence type="ECO:0000313" key="14">
    <source>
        <dbReference type="EMBL" id="KAK7826346.1"/>
    </source>
</evidence>
<comment type="caution">
    <text evidence="14">The sequence shown here is derived from an EMBL/GenBank/DDBJ whole genome shotgun (WGS) entry which is preliminary data.</text>
</comment>
<evidence type="ECO:0000256" key="7">
    <source>
        <dbReference type="ARBA" id="ARBA00023242"/>
    </source>
</evidence>
<feature type="domain" description="MBD" evidence="13">
    <location>
        <begin position="34"/>
        <end position="106"/>
    </location>
</feature>
<evidence type="ECO:0000256" key="4">
    <source>
        <dbReference type="ARBA" id="ARBA00022801"/>
    </source>
</evidence>
<reference evidence="14 15" key="1">
    <citation type="journal article" date="2023" name="bioRxiv">
        <title>Conserved and derived expression patterns and positive selection on dental genes reveal complex evolutionary context of ever-growing rodent molars.</title>
        <authorList>
            <person name="Calamari Z.T."/>
            <person name="Song A."/>
            <person name="Cohen E."/>
            <person name="Akter M."/>
            <person name="Roy R.D."/>
            <person name="Hallikas O."/>
            <person name="Christensen M.M."/>
            <person name="Li P."/>
            <person name="Marangoni P."/>
            <person name="Jernvall J."/>
            <person name="Klein O.D."/>
        </authorList>
    </citation>
    <scope>NUCLEOTIDE SEQUENCE [LARGE SCALE GENOMIC DNA]</scope>
    <source>
        <strain evidence="14">V071</strain>
    </source>
</reference>
<dbReference type="InterPro" id="IPR011257">
    <property type="entry name" value="DNA_glycosylase"/>
</dbReference>
<keyword evidence="5 11" id="KW-0238">DNA-binding</keyword>
<dbReference type="PROSITE" id="PS50982">
    <property type="entry name" value="MBD"/>
    <property type="match status" value="1"/>
</dbReference>
<dbReference type="PANTHER" id="PTHR15074">
    <property type="entry name" value="METHYL-CPG-BINDING PROTEIN"/>
    <property type="match status" value="1"/>
</dbReference>
<accession>A0AAW0JJQ5</accession>
<feature type="compositionally biased region" description="Low complexity" evidence="12">
    <location>
        <begin position="122"/>
        <end position="132"/>
    </location>
</feature>
<evidence type="ECO:0000259" key="13">
    <source>
        <dbReference type="PROSITE" id="PS50982"/>
    </source>
</evidence>
<feature type="compositionally biased region" description="Polar residues" evidence="12">
    <location>
        <begin position="8"/>
        <end position="17"/>
    </location>
</feature>
<dbReference type="InterPro" id="IPR001739">
    <property type="entry name" value="Methyl_CpG_DNA-bd"/>
</dbReference>
<gene>
    <name evidence="14" type="ORF">U0070_021360</name>
</gene>
<evidence type="ECO:0000256" key="5">
    <source>
        <dbReference type="ARBA" id="ARBA00023125"/>
    </source>
</evidence>
<organism evidence="14 15">
    <name type="scientific">Myodes glareolus</name>
    <name type="common">Bank vole</name>
    <name type="synonym">Clethrionomys glareolus</name>
    <dbReference type="NCBI Taxonomy" id="447135"/>
    <lineage>
        <taxon>Eukaryota</taxon>
        <taxon>Metazoa</taxon>
        <taxon>Chordata</taxon>
        <taxon>Craniata</taxon>
        <taxon>Vertebrata</taxon>
        <taxon>Euteleostomi</taxon>
        <taxon>Mammalia</taxon>
        <taxon>Eutheria</taxon>
        <taxon>Euarchontoglires</taxon>
        <taxon>Glires</taxon>
        <taxon>Rodentia</taxon>
        <taxon>Myomorpha</taxon>
        <taxon>Muroidea</taxon>
        <taxon>Cricetidae</taxon>
        <taxon>Arvicolinae</taxon>
        <taxon>Myodes</taxon>
    </lineage>
</organism>
<dbReference type="FunFam" id="1.10.340.30:FF:000051">
    <property type="entry name" value="Methyl-CpG-binding domain protein 4"/>
    <property type="match status" value="1"/>
</dbReference>
<dbReference type="GO" id="GO:0005634">
    <property type="term" value="C:nucleus"/>
    <property type="evidence" value="ECO:0007669"/>
    <property type="project" value="UniProtKB-SubCell"/>
</dbReference>
<evidence type="ECO:0000256" key="8">
    <source>
        <dbReference type="ARBA" id="ARBA00055831"/>
    </source>
</evidence>
<dbReference type="PANTHER" id="PTHR15074:SF7">
    <property type="entry name" value="METHYL-CPG-BINDING DOMAIN PROTEIN 4"/>
    <property type="match status" value="1"/>
</dbReference>
<keyword evidence="3 11" id="KW-0227">DNA damage</keyword>
<keyword evidence="7 11" id="KW-0539">Nucleus</keyword>
<dbReference type="InterPro" id="IPR016177">
    <property type="entry name" value="DNA-bd_dom_sf"/>
</dbReference>
<dbReference type="GO" id="GO:0003677">
    <property type="term" value="F:DNA binding"/>
    <property type="evidence" value="ECO:0007669"/>
    <property type="project" value="UniProtKB-KW"/>
</dbReference>
<evidence type="ECO:0000256" key="9">
    <source>
        <dbReference type="ARBA" id="ARBA00062707"/>
    </source>
</evidence>
<feature type="region of interest" description="Disordered" evidence="12">
    <location>
        <begin position="1"/>
        <end position="23"/>
    </location>
</feature>
<comment type="function">
    <text evidence="8 11">Mismatch-specific DNA N-glycosylase involved in DNA repair. Has thymine glycosylase activity and is specific for G:T mismatches within methylated and unmethylated CpG sites. Can also remove uracil or 5-fluorouracil in G:U mismatches. Has no lyase activity. Was first identified as methyl-CpG-binding protein.</text>
</comment>
<dbReference type="Pfam" id="PF01429">
    <property type="entry name" value="MBD"/>
    <property type="match status" value="1"/>
</dbReference>
<evidence type="ECO:0000256" key="10">
    <source>
        <dbReference type="ARBA" id="ARBA00069821"/>
    </source>
</evidence>
<evidence type="ECO:0000256" key="1">
    <source>
        <dbReference type="ARBA" id="ARBA00004123"/>
    </source>
</evidence>
<evidence type="ECO:0000256" key="3">
    <source>
        <dbReference type="ARBA" id="ARBA00022763"/>
    </source>
</evidence>
<dbReference type="Gene3D" id="3.30.890.10">
    <property type="entry name" value="Methyl-cpg-binding Protein 2, Chain A"/>
    <property type="match status" value="1"/>
</dbReference>
<feature type="region of interest" description="Disordered" evidence="12">
    <location>
        <begin position="122"/>
        <end position="216"/>
    </location>
</feature>
<evidence type="ECO:0000256" key="2">
    <source>
        <dbReference type="ARBA" id="ARBA00022553"/>
    </source>
</evidence>
<evidence type="ECO:0000256" key="6">
    <source>
        <dbReference type="ARBA" id="ARBA00023204"/>
    </source>
</evidence>
<feature type="compositionally biased region" description="Basic and acidic residues" evidence="12">
    <location>
        <begin position="324"/>
        <end position="340"/>
    </location>
</feature>